<dbReference type="RefSeq" id="WP_204520037.1">
    <property type="nucleotide sequence ID" value="NZ_JAFBEB010000022.1"/>
</dbReference>
<keyword evidence="2" id="KW-1185">Reference proteome</keyword>
<gene>
    <name evidence="1" type="ORF">JOD01_003903</name>
</gene>
<dbReference type="AlphaFoldDB" id="A0A938Y2T3"/>
<protein>
    <submittedName>
        <fullName evidence="1">Polyhydroxyalkanoate synthesis regulator phasin</fullName>
    </submittedName>
</protein>
<name>A0A938Y2T3_9BACL</name>
<sequence>MKYRKRNPDGSFGELVETPGNIEKLSPEMQILFEALVYKDMEVAELTERLSTLEAEVQALKGGSV</sequence>
<dbReference type="EMBL" id="JAFBEB010000022">
    <property type="protein sequence ID" value="MBM7592241.1"/>
    <property type="molecule type" value="Genomic_DNA"/>
</dbReference>
<proteinExistence type="predicted"/>
<accession>A0A938Y2T3</accession>
<reference evidence="1" key="1">
    <citation type="submission" date="2021-01" db="EMBL/GenBank/DDBJ databases">
        <title>Genomic Encyclopedia of Type Strains, Phase IV (KMG-IV): sequencing the most valuable type-strain genomes for metagenomic binning, comparative biology and taxonomic classification.</title>
        <authorList>
            <person name="Goeker M."/>
        </authorList>
    </citation>
    <scope>NUCLEOTIDE SEQUENCE</scope>
    <source>
        <strain evidence="1">DSM 25523</strain>
    </source>
</reference>
<evidence type="ECO:0000313" key="1">
    <source>
        <dbReference type="EMBL" id="MBM7592241.1"/>
    </source>
</evidence>
<comment type="caution">
    <text evidence="1">The sequence shown here is derived from an EMBL/GenBank/DDBJ whole genome shotgun (WGS) entry which is preliminary data.</text>
</comment>
<organism evidence="1 2">
    <name type="scientific">Brevibacillus fulvus</name>
    <dbReference type="NCBI Taxonomy" id="1125967"/>
    <lineage>
        <taxon>Bacteria</taxon>
        <taxon>Bacillati</taxon>
        <taxon>Bacillota</taxon>
        <taxon>Bacilli</taxon>
        <taxon>Bacillales</taxon>
        <taxon>Paenibacillaceae</taxon>
        <taxon>Brevibacillus</taxon>
    </lineage>
</organism>
<evidence type="ECO:0000313" key="2">
    <source>
        <dbReference type="Proteomes" id="UP000717624"/>
    </source>
</evidence>
<dbReference type="Proteomes" id="UP000717624">
    <property type="component" value="Unassembled WGS sequence"/>
</dbReference>